<proteinExistence type="predicted"/>
<dbReference type="AlphaFoldDB" id="A0A7Y6K9Y0"/>
<dbReference type="EMBL" id="JAALDK010000003">
    <property type="protein sequence ID" value="NUY05848.1"/>
    <property type="molecule type" value="Genomic_DNA"/>
</dbReference>
<accession>A0A7Y6K9Y0</accession>
<sequence>MNLKNYVLRTGGIKQSDPSSVSASVNYALPDVTIPANGYLVIAGQKSPYLTNSRR</sequence>
<dbReference type="RefSeq" id="WP_176112321.1">
    <property type="nucleotide sequence ID" value="NZ_JAALDK010000003.1"/>
</dbReference>
<protein>
    <submittedName>
        <fullName evidence="1">Uncharacterized protein</fullName>
    </submittedName>
</protein>
<dbReference type="Proteomes" id="UP000594380">
    <property type="component" value="Unassembled WGS sequence"/>
</dbReference>
<evidence type="ECO:0000313" key="2">
    <source>
        <dbReference type="Proteomes" id="UP000594380"/>
    </source>
</evidence>
<reference evidence="1 2" key="1">
    <citation type="submission" date="2020-02" db="EMBL/GenBank/DDBJ databases">
        <title>Paraburkholderia simonii sp. nov. and Paraburkholderia youngii sp. nov. Brazilian and Mexican Mimosa-associated rhizobia.</title>
        <authorList>
            <person name="Mavima L."/>
            <person name="Beukes C.W."/>
            <person name="Chan W.Y."/>
            <person name="Palmer M."/>
            <person name="De Meyer S.E."/>
            <person name="James E.K."/>
            <person name="Venter S.N."/>
            <person name="Steenkamp E.T."/>
        </authorList>
    </citation>
    <scope>NUCLEOTIDE SEQUENCE [LARGE SCALE GENOMIC DNA]</scope>
    <source>
        <strain evidence="1 2">JPY169</strain>
    </source>
</reference>
<name>A0A7Y6K9Y0_9BURK</name>
<comment type="caution">
    <text evidence="1">The sequence shown here is derived from an EMBL/GenBank/DDBJ whole genome shotgun (WGS) entry which is preliminary data.</text>
</comment>
<organism evidence="1 2">
    <name type="scientific">Paraburkholderia youngii</name>
    <dbReference type="NCBI Taxonomy" id="2782701"/>
    <lineage>
        <taxon>Bacteria</taxon>
        <taxon>Pseudomonadati</taxon>
        <taxon>Pseudomonadota</taxon>
        <taxon>Betaproteobacteria</taxon>
        <taxon>Burkholderiales</taxon>
        <taxon>Burkholderiaceae</taxon>
        <taxon>Paraburkholderia</taxon>
    </lineage>
</organism>
<dbReference type="GeneID" id="301106735"/>
<gene>
    <name evidence="1" type="ORF">G5S42_41170</name>
</gene>
<evidence type="ECO:0000313" key="1">
    <source>
        <dbReference type="EMBL" id="NUY05848.1"/>
    </source>
</evidence>